<organism evidence="3">
    <name type="scientific">Tanacetum cinerariifolium</name>
    <name type="common">Dalmatian daisy</name>
    <name type="synonym">Chrysanthemum cinerariifolium</name>
    <dbReference type="NCBI Taxonomy" id="118510"/>
    <lineage>
        <taxon>Eukaryota</taxon>
        <taxon>Viridiplantae</taxon>
        <taxon>Streptophyta</taxon>
        <taxon>Embryophyta</taxon>
        <taxon>Tracheophyta</taxon>
        <taxon>Spermatophyta</taxon>
        <taxon>Magnoliopsida</taxon>
        <taxon>eudicotyledons</taxon>
        <taxon>Gunneridae</taxon>
        <taxon>Pentapetalae</taxon>
        <taxon>asterids</taxon>
        <taxon>campanulids</taxon>
        <taxon>Asterales</taxon>
        <taxon>Asteraceae</taxon>
        <taxon>Asteroideae</taxon>
        <taxon>Anthemideae</taxon>
        <taxon>Anthemidinae</taxon>
        <taxon>Tanacetum</taxon>
    </lineage>
</organism>
<feature type="compositionally biased region" description="Basic and acidic residues" evidence="1">
    <location>
        <begin position="752"/>
        <end position="766"/>
    </location>
</feature>
<proteinExistence type="predicted"/>
<dbReference type="InterPro" id="IPR057670">
    <property type="entry name" value="SH3_retrovirus"/>
</dbReference>
<name>A0A699ICZ0_TANCI</name>
<comment type="caution">
    <text evidence="3">The sequence shown here is derived from an EMBL/GenBank/DDBJ whole genome shotgun (WGS) entry which is preliminary data.</text>
</comment>
<accession>A0A699ICZ0</accession>
<dbReference type="Pfam" id="PF25597">
    <property type="entry name" value="SH3_retrovirus"/>
    <property type="match status" value="1"/>
</dbReference>
<feature type="region of interest" description="Disordered" evidence="1">
    <location>
        <begin position="711"/>
        <end position="770"/>
    </location>
</feature>
<evidence type="ECO:0000256" key="1">
    <source>
        <dbReference type="SAM" id="MobiDB-lite"/>
    </source>
</evidence>
<feature type="compositionally biased region" description="Polar residues" evidence="1">
    <location>
        <begin position="741"/>
        <end position="750"/>
    </location>
</feature>
<dbReference type="EMBL" id="BKCJ010275370">
    <property type="protein sequence ID" value="GEZ40875.1"/>
    <property type="molecule type" value="Genomic_DNA"/>
</dbReference>
<evidence type="ECO:0000259" key="2">
    <source>
        <dbReference type="Pfam" id="PF25597"/>
    </source>
</evidence>
<gene>
    <name evidence="3" type="ORF">Tci_512848</name>
</gene>
<reference evidence="3" key="1">
    <citation type="journal article" date="2019" name="Sci. Rep.">
        <title>Draft genome of Tanacetum cinerariifolium, the natural source of mosquito coil.</title>
        <authorList>
            <person name="Yamashiro T."/>
            <person name="Shiraishi A."/>
            <person name="Satake H."/>
            <person name="Nakayama K."/>
        </authorList>
    </citation>
    <scope>NUCLEOTIDE SEQUENCE</scope>
</reference>
<feature type="region of interest" description="Disordered" evidence="1">
    <location>
        <begin position="810"/>
        <end position="844"/>
    </location>
</feature>
<feature type="domain" description="Retroviral polymerase SH3-like" evidence="2">
    <location>
        <begin position="667"/>
        <end position="713"/>
    </location>
</feature>
<feature type="compositionally biased region" description="Basic and acidic residues" evidence="1">
    <location>
        <begin position="725"/>
        <end position="739"/>
    </location>
</feature>
<sequence>MESLSPQVVSAAKLPILNPNEFDLWKTRIMQYFLMTDYSLWEVILNGDSPVPTRVVDGVLQLVAPTTTEQRLAKKNELKAHGTLLMALPNKHQLKFNSHKDAKTLMEAIEKMFGGNTKTKKEDINLKFLRSLPSDWRTHTLIWRNKTDLEEQSIDDLFNSLKIYEAKVKSSSSASTTTQNLLFVSSSNTDNTNEPVSAASSVSAISAKIPIYPFPNVDSLSNAVIYLFFASQSNSPQLDNDDLNQIDADDLEEMDLKWQMAMLTMRARRFLQRTGRNLGANRPTSMGFDMSKVECYNCHRKGHFGVGGYDWSFQAEKEPTNYALMAFTSLSSSSDNEVVSCSKACLGYNSQVFTRAMFDCDDYLSLGSDENLTPNPIYDRYQSGNGYHAVPLPYTRRFMPPKPNLVFNNATNDVENDHPTFNVKLSPTKSDQDLSHTNRPSTPIIEDWISNLEDESETKAPQKVPSFVQSTKQVKFLGLLSSMLRLLFQLLLLTVLTQSRPVPITAVRPVSTAVPKIKVTRPRQQKTIVTKPNLPTRRHINRSSSLKASNSPPRVTAVKAPVVNAAQCMQGKWEWKPKCPILDHVSRNTSASMTLKRFDYNDALGRSKYITGNMSYLYDFEELNGGYVTFGENPKGGKIFGKGKIRTGKLDFDDVYFVKELKFKVSHKCKFDGKVDEGFLVGYSVSSIAFRVFNSRTRIVQETLHVNFLENKPNVAGSGPTDAAFDEKEPEFDAKKPESKVNVSPSSSAQSKKHDDKTKREAKGKSPVESLTGYRKLSAEFKDFSANSINEDNAASTLVPAVGQISPNSTNTFSAAGPSNAASPTQGKSSCIDASQLSDDPDMPELEDITYSDDEDDVGAEANFNNLETSITVSPIPTTRVHKDHPVTQIIGDLSSATQTRSMTRAAKDQGGPSHMFNDDFHTCMFACFLSQEEPKRVHQALKDPSWIEAIQEELLQFKMLQV</sequence>
<evidence type="ECO:0000313" key="3">
    <source>
        <dbReference type="EMBL" id="GEZ40875.1"/>
    </source>
</evidence>
<dbReference type="AlphaFoldDB" id="A0A699ICZ0"/>
<protein>
    <recommendedName>
        <fullName evidence="2">Retroviral polymerase SH3-like domain-containing protein</fullName>
    </recommendedName>
</protein>
<feature type="compositionally biased region" description="Polar residues" evidence="1">
    <location>
        <begin position="820"/>
        <end position="838"/>
    </location>
</feature>